<reference evidence="8 9" key="1">
    <citation type="journal article" date="2017" name="Mol. Biol. Evol.">
        <title>The 4-celled Tetrabaena socialis nuclear genome reveals the essential components for genetic control of cell number at the origin of multicellularity in the volvocine lineage.</title>
        <authorList>
            <person name="Featherston J."/>
            <person name="Arakaki Y."/>
            <person name="Hanschen E.R."/>
            <person name="Ferris P.J."/>
            <person name="Michod R.E."/>
            <person name="Olson B.J.S.C."/>
            <person name="Nozaki H."/>
            <person name="Durand P.M."/>
        </authorList>
    </citation>
    <scope>NUCLEOTIDE SEQUENCE [LARGE SCALE GENOMIC DNA]</scope>
    <source>
        <strain evidence="8 9">NIES-571</strain>
    </source>
</reference>
<feature type="transmembrane region" description="Helical" evidence="6">
    <location>
        <begin position="37"/>
        <end position="56"/>
    </location>
</feature>
<accession>A0A2J8AEL1</accession>
<dbReference type="Pfam" id="PF03151">
    <property type="entry name" value="TPT"/>
    <property type="match status" value="1"/>
</dbReference>
<evidence type="ECO:0000256" key="1">
    <source>
        <dbReference type="ARBA" id="ARBA00004141"/>
    </source>
</evidence>
<evidence type="ECO:0000313" key="8">
    <source>
        <dbReference type="EMBL" id="PNH10960.1"/>
    </source>
</evidence>
<dbReference type="GO" id="GO:0016020">
    <property type="term" value="C:membrane"/>
    <property type="evidence" value="ECO:0007669"/>
    <property type="project" value="UniProtKB-SubCell"/>
</dbReference>
<organism evidence="8 9">
    <name type="scientific">Tetrabaena socialis</name>
    <dbReference type="NCBI Taxonomy" id="47790"/>
    <lineage>
        <taxon>Eukaryota</taxon>
        <taxon>Viridiplantae</taxon>
        <taxon>Chlorophyta</taxon>
        <taxon>core chlorophytes</taxon>
        <taxon>Chlorophyceae</taxon>
        <taxon>CS clade</taxon>
        <taxon>Chlamydomonadales</taxon>
        <taxon>Tetrabaenaceae</taxon>
        <taxon>Tetrabaena</taxon>
    </lineage>
</organism>
<feature type="region of interest" description="Disordered" evidence="5">
    <location>
        <begin position="1"/>
        <end position="26"/>
    </location>
</feature>
<dbReference type="OrthoDB" id="417037at2759"/>
<evidence type="ECO:0000313" key="9">
    <source>
        <dbReference type="Proteomes" id="UP000236333"/>
    </source>
</evidence>
<name>A0A2J8AEL1_9CHLO</name>
<dbReference type="InterPro" id="IPR004853">
    <property type="entry name" value="Sugar_P_trans_dom"/>
</dbReference>
<comment type="subcellular location">
    <subcellularLocation>
        <location evidence="1">Membrane</location>
        <topology evidence="1">Multi-pass membrane protein</topology>
    </subcellularLocation>
</comment>
<evidence type="ECO:0000256" key="3">
    <source>
        <dbReference type="ARBA" id="ARBA00022989"/>
    </source>
</evidence>
<keyword evidence="9" id="KW-1185">Reference proteome</keyword>
<dbReference type="AlphaFoldDB" id="A0A2J8AEL1"/>
<evidence type="ECO:0000256" key="6">
    <source>
        <dbReference type="SAM" id="Phobius"/>
    </source>
</evidence>
<dbReference type="PANTHER" id="PTHR11132">
    <property type="entry name" value="SOLUTE CARRIER FAMILY 35"/>
    <property type="match status" value="1"/>
</dbReference>
<keyword evidence="3 6" id="KW-1133">Transmembrane helix</keyword>
<evidence type="ECO:0000256" key="4">
    <source>
        <dbReference type="ARBA" id="ARBA00023136"/>
    </source>
</evidence>
<feature type="transmembrane region" description="Helical" evidence="6">
    <location>
        <begin position="106"/>
        <end position="125"/>
    </location>
</feature>
<evidence type="ECO:0000256" key="5">
    <source>
        <dbReference type="SAM" id="MobiDB-lite"/>
    </source>
</evidence>
<keyword evidence="2 6" id="KW-0812">Transmembrane</keyword>
<gene>
    <name evidence="8" type="ORF">TSOC_002266</name>
</gene>
<feature type="transmembrane region" description="Helical" evidence="6">
    <location>
        <begin position="159"/>
        <end position="182"/>
    </location>
</feature>
<keyword evidence="4 6" id="KW-0472">Membrane</keyword>
<evidence type="ECO:0000256" key="2">
    <source>
        <dbReference type="ARBA" id="ARBA00022692"/>
    </source>
</evidence>
<feature type="transmembrane region" description="Helical" evidence="6">
    <location>
        <begin position="68"/>
        <end position="86"/>
    </location>
</feature>
<evidence type="ECO:0000259" key="7">
    <source>
        <dbReference type="Pfam" id="PF03151"/>
    </source>
</evidence>
<feature type="domain" description="Sugar phosphate transporter" evidence="7">
    <location>
        <begin position="48"/>
        <end position="186"/>
    </location>
</feature>
<protein>
    <submittedName>
        <fullName evidence="8">UDP-N-acetylglucosamine/UDP-glucose/GDP-mannose transporter</fullName>
    </submittedName>
</protein>
<dbReference type="Proteomes" id="UP000236333">
    <property type="component" value="Unassembled WGS sequence"/>
</dbReference>
<dbReference type="EMBL" id="PGGS01000042">
    <property type="protein sequence ID" value="PNH10960.1"/>
    <property type="molecule type" value="Genomic_DNA"/>
</dbReference>
<proteinExistence type="predicted"/>
<dbReference type="InterPro" id="IPR050186">
    <property type="entry name" value="TPT_transporter"/>
</dbReference>
<comment type="caution">
    <text evidence="8">The sequence shown here is derived from an EMBL/GenBank/DDBJ whole genome shotgun (WGS) entry which is preliminary data.</text>
</comment>
<feature type="transmembrane region" description="Helical" evidence="6">
    <location>
        <begin position="202"/>
        <end position="223"/>
    </location>
</feature>
<sequence length="255" mass="26759">MTALSEPLMGENVGSPDASRKGQSIVSPQSGPMAHRFLGLGAAVLYGFTAVSMNFVNKASMQMMPLPNVVMVIQMVATFLILQPLLELGVVDFPRFSWQTCRRLFWITALYTANVGFALFGLRTLNVPMYNVLKRLTPMIVLTVKAIIKRRAPQLEVSLSVAMVVTGCVVAGVGDLSFDLVVSASAEPLAGGGGSKEGGSSASLLLMGGGFNGTAGVVSSAALSAMEEQPMTREGAHVVTETAWGAGAVRRHAIA</sequence>